<feature type="compositionally biased region" description="Polar residues" evidence="9">
    <location>
        <begin position="1"/>
        <end position="23"/>
    </location>
</feature>
<feature type="region of interest" description="Disordered" evidence="9">
    <location>
        <begin position="694"/>
        <end position="767"/>
    </location>
</feature>
<feature type="transmembrane region" description="Helical" evidence="10">
    <location>
        <begin position="249"/>
        <end position="266"/>
    </location>
</feature>
<keyword evidence="7 10" id="KW-0472">Membrane</keyword>
<dbReference type="InterPro" id="IPR002524">
    <property type="entry name" value="Cation_efflux"/>
</dbReference>
<dbReference type="GO" id="GO:0005794">
    <property type="term" value="C:Golgi apparatus"/>
    <property type="evidence" value="ECO:0007669"/>
    <property type="project" value="TreeGrafter"/>
</dbReference>
<feature type="transmembrane region" description="Helical" evidence="10">
    <location>
        <begin position="630"/>
        <end position="649"/>
    </location>
</feature>
<dbReference type="GO" id="GO:0005385">
    <property type="term" value="F:zinc ion transmembrane transporter activity"/>
    <property type="evidence" value="ECO:0007669"/>
    <property type="project" value="UniProtKB-UniRule"/>
</dbReference>
<feature type="compositionally biased region" description="Polar residues" evidence="9">
    <location>
        <begin position="53"/>
        <end position="69"/>
    </location>
</feature>
<dbReference type="AlphaFoldDB" id="A0AAN7T8E7"/>
<feature type="domain" description="Cation efflux protein transmembrane" evidence="11">
    <location>
        <begin position="567"/>
        <end position="834"/>
    </location>
</feature>
<comment type="caution">
    <text evidence="12">The sequence shown here is derived from an EMBL/GenBank/DDBJ whole genome shotgun (WGS) entry which is preliminary data.</text>
</comment>
<reference evidence="12" key="1">
    <citation type="submission" date="2023-08" db="EMBL/GenBank/DDBJ databases">
        <title>Black Yeasts Isolated from many extreme environments.</title>
        <authorList>
            <person name="Coleine C."/>
            <person name="Stajich J.E."/>
            <person name="Selbmann L."/>
        </authorList>
    </citation>
    <scope>NUCLEOTIDE SEQUENCE</scope>
    <source>
        <strain evidence="12">CCFEE 5401</strain>
    </source>
</reference>
<feature type="transmembrane region" description="Helical" evidence="10">
    <location>
        <begin position="209"/>
        <end position="229"/>
    </location>
</feature>
<organism evidence="12 13">
    <name type="scientific">Meristemomyces frigidus</name>
    <dbReference type="NCBI Taxonomy" id="1508187"/>
    <lineage>
        <taxon>Eukaryota</taxon>
        <taxon>Fungi</taxon>
        <taxon>Dikarya</taxon>
        <taxon>Ascomycota</taxon>
        <taxon>Pezizomycotina</taxon>
        <taxon>Dothideomycetes</taxon>
        <taxon>Dothideomycetidae</taxon>
        <taxon>Mycosphaerellales</taxon>
        <taxon>Teratosphaeriaceae</taxon>
        <taxon>Meristemomyces</taxon>
    </lineage>
</organism>
<evidence type="ECO:0000313" key="13">
    <source>
        <dbReference type="Proteomes" id="UP001310890"/>
    </source>
</evidence>
<feature type="compositionally biased region" description="Basic and acidic residues" evidence="9">
    <location>
        <begin position="747"/>
        <end position="758"/>
    </location>
</feature>
<feature type="compositionally biased region" description="Basic and acidic residues" evidence="9">
    <location>
        <begin position="76"/>
        <end position="87"/>
    </location>
</feature>
<evidence type="ECO:0000313" key="12">
    <source>
        <dbReference type="EMBL" id="KAK5107282.1"/>
    </source>
</evidence>
<feature type="compositionally biased region" description="Basic and acidic residues" evidence="9">
    <location>
        <begin position="112"/>
        <end position="123"/>
    </location>
</feature>
<evidence type="ECO:0000256" key="10">
    <source>
        <dbReference type="SAM" id="Phobius"/>
    </source>
</evidence>
<dbReference type="GO" id="GO:0005789">
    <property type="term" value="C:endoplasmic reticulum membrane"/>
    <property type="evidence" value="ECO:0007669"/>
    <property type="project" value="UniProtKB-SubCell"/>
</dbReference>
<dbReference type="GO" id="GO:1904257">
    <property type="term" value="P:zinc ion import into Golgi lumen"/>
    <property type="evidence" value="ECO:0007669"/>
    <property type="project" value="TreeGrafter"/>
</dbReference>
<sequence>MASSYALPFTNTGGPQHNHSRSYNGAPYLAPARTGQNGHAISNGYPPVKKAASQGQLYTHAETSCDTSPMPSPGLDEYKTPFEHNTHAFESNTRLHASPPSAGHTRSKSNRPRGESDLGRPADPRSPAYRPSLPSIMTADSPWFSLLEALTALLIPLPYLLASAAYSTITHEELSGGTHELPAYARLHHGAGGQARVLPKQKFSSDSGFVEACTLTSGTLLLVAIGAKIRAGERQLDRRKDSAGMKQQFAALLSTGSVNAMALRAFSVGLPFYAAMQVGGLRTGLVLLSCTAAGITDANVPFRRSLHEWRHILSTRTATLVIVALSMALDMAGWTFRAPITHTASGYIALLISALLVPPQLPLRPSTSSASTSKHSTSGSWSTGSRLSASSPLTASVPDVNMTLVSGVLMSFFTIGISMLWSQSPSLTPKALTFSTLAIASMSAAILFSQPHLLRSQYRAGLGLGCCLTASCAFLYSPTLWPGTIVNGGISALSGVAVLFDTNAFEAETPIPEHAHEAHAHDDHKHSQVATAEKGPSAVTKFVLSHCEPGSMIHGILSEKDSRRIAYFTLLNFGFMFVQGVYGYLSGSLGLLSDTVHMFFDCLGLIVGLGAAVASKWPQSPDKPYGWGKLNTLAGFGNGVFLMLVSVEFVWEAIEGIMEGTELRHVKELFVVSTAGLVVNLIGLFAFGHAHAGHDHGHGHSHDHGHSHTASHTSHGHGHSDDHGHDHAHSHSPSTHSTKSQPHTNGHAHDPSCDHDPKALVPHAPTPSAHNENMRGIYLHIAADAGGSLAVIISTALTLWKPWYLWDPLATILIAILIFAAAVPLVTSSGQKLMLVIPNELEYGIKNTLQELNEMRGVVGYRVPRFWLDDREEVVDAHAHHGHDHGPAKGSQKVMGVIHVVAGQTADLEDVRARVDEFVGGRGMDLVVQVERAEEGRCWCGGGGPGKEVVK</sequence>
<keyword evidence="3 8" id="KW-0813">Transport</keyword>
<feature type="transmembrane region" description="Helical" evidence="10">
    <location>
        <begin position="272"/>
        <end position="296"/>
    </location>
</feature>
<dbReference type="PANTHER" id="PTHR45755:SF4">
    <property type="entry name" value="ZINC TRANSPORTER 7"/>
    <property type="match status" value="1"/>
</dbReference>
<feature type="transmembrane region" description="Helical" evidence="10">
    <location>
        <begin position="427"/>
        <end position="448"/>
    </location>
</feature>
<dbReference type="EMBL" id="JAVRRL010000129">
    <property type="protein sequence ID" value="KAK5107282.1"/>
    <property type="molecule type" value="Genomic_DNA"/>
</dbReference>
<keyword evidence="6 8" id="KW-0406">Ion transport</keyword>
<dbReference type="InterPro" id="IPR058533">
    <property type="entry name" value="Cation_efflux_TM"/>
</dbReference>
<feature type="transmembrane region" description="Helical" evidence="10">
    <location>
        <begin position="777"/>
        <end position="797"/>
    </location>
</feature>
<evidence type="ECO:0000256" key="2">
    <source>
        <dbReference type="ARBA" id="ARBA00008873"/>
    </source>
</evidence>
<dbReference type="PANTHER" id="PTHR45755">
    <property type="match status" value="1"/>
</dbReference>
<feature type="region of interest" description="Disordered" evidence="9">
    <location>
        <begin position="364"/>
        <end position="392"/>
    </location>
</feature>
<dbReference type="GO" id="GO:0006882">
    <property type="term" value="P:intracellular zinc ion homeostasis"/>
    <property type="evidence" value="ECO:0007669"/>
    <property type="project" value="InterPro"/>
</dbReference>
<feature type="compositionally biased region" description="Basic and acidic residues" evidence="9">
    <location>
        <begin position="718"/>
        <end position="729"/>
    </location>
</feature>
<evidence type="ECO:0000256" key="5">
    <source>
        <dbReference type="ARBA" id="ARBA00022989"/>
    </source>
</evidence>
<dbReference type="GO" id="GO:0031410">
    <property type="term" value="C:cytoplasmic vesicle"/>
    <property type="evidence" value="ECO:0007669"/>
    <property type="project" value="TreeGrafter"/>
</dbReference>
<gene>
    <name evidence="12" type="ORF">LTR62_001411</name>
</gene>
<feature type="transmembrane region" description="Helical" evidence="10">
    <location>
        <begin position="565"/>
        <end position="585"/>
    </location>
</feature>
<dbReference type="Gene3D" id="1.20.1510.10">
    <property type="entry name" value="Cation efflux protein transmembrane domain"/>
    <property type="match status" value="1"/>
</dbReference>
<evidence type="ECO:0000259" key="11">
    <source>
        <dbReference type="Pfam" id="PF01545"/>
    </source>
</evidence>
<dbReference type="InterPro" id="IPR027469">
    <property type="entry name" value="Cation_efflux_TMD_sf"/>
</dbReference>
<feature type="transmembrane region" description="Helical" evidence="10">
    <location>
        <begin position="597"/>
        <end position="618"/>
    </location>
</feature>
<evidence type="ECO:0000256" key="4">
    <source>
        <dbReference type="ARBA" id="ARBA00022692"/>
    </source>
</evidence>
<dbReference type="Proteomes" id="UP001310890">
    <property type="component" value="Unassembled WGS sequence"/>
</dbReference>
<comment type="subcellular location">
    <subcellularLocation>
        <location evidence="8">Endoplasmic reticulum membrane</location>
        <topology evidence="8">Multi-pass membrane protein</topology>
    </subcellularLocation>
    <subcellularLocation>
        <location evidence="1">Membrane</location>
        <topology evidence="1">Multi-pass membrane protein</topology>
    </subcellularLocation>
</comment>
<dbReference type="NCBIfam" id="TIGR01297">
    <property type="entry name" value="CDF"/>
    <property type="match status" value="1"/>
</dbReference>
<evidence type="ECO:0000256" key="8">
    <source>
        <dbReference type="RuleBase" id="RU369017"/>
    </source>
</evidence>
<feature type="transmembrane region" description="Helical" evidence="10">
    <location>
        <begin position="340"/>
        <end position="357"/>
    </location>
</feature>
<dbReference type="SUPFAM" id="SSF161111">
    <property type="entry name" value="Cation efflux protein transmembrane domain-like"/>
    <property type="match status" value="1"/>
</dbReference>
<comment type="function">
    <text evidence="8">Functions as a zinc transporter.</text>
</comment>
<feature type="compositionally biased region" description="Basic residues" evidence="9">
    <location>
        <begin position="707"/>
        <end position="717"/>
    </location>
</feature>
<dbReference type="Pfam" id="PF01545">
    <property type="entry name" value="Cation_efflux"/>
    <property type="match status" value="1"/>
</dbReference>
<feature type="region of interest" description="Disordered" evidence="9">
    <location>
        <begin position="1"/>
        <end position="133"/>
    </location>
</feature>
<feature type="transmembrane region" description="Helical" evidence="10">
    <location>
        <begin position="400"/>
        <end position="421"/>
    </location>
</feature>
<feature type="transmembrane region" description="Helical" evidence="10">
    <location>
        <begin position="317"/>
        <end position="334"/>
    </location>
</feature>
<evidence type="ECO:0000256" key="9">
    <source>
        <dbReference type="SAM" id="MobiDB-lite"/>
    </source>
</evidence>
<feature type="transmembrane region" description="Helical" evidence="10">
    <location>
        <begin position="669"/>
        <end position="687"/>
    </location>
</feature>
<keyword evidence="5 10" id="KW-1133">Transmembrane helix</keyword>
<accession>A0AAN7T8E7</accession>
<evidence type="ECO:0000256" key="1">
    <source>
        <dbReference type="ARBA" id="ARBA00004141"/>
    </source>
</evidence>
<feature type="compositionally biased region" description="Low complexity" evidence="9">
    <location>
        <begin position="731"/>
        <end position="744"/>
    </location>
</feature>
<evidence type="ECO:0000256" key="6">
    <source>
        <dbReference type="ARBA" id="ARBA00023065"/>
    </source>
</evidence>
<evidence type="ECO:0000256" key="7">
    <source>
        <dbReference type="ARBA" id="ARBA00023136"/>
    </source>
</evidence>
<feature type="transmembrane region" description="Helical" evidence="10">
    <location>
        <begin position="803"/>
        <end position="826"/>
    </location>
</feature>
<comment type="similarity">
    <text evidence="2 8">Belongs to the cation diffusion facilitator (CDF) transporter (TC 2.A.4) family. SLC30A subfamily.</text>
</comment>
<name>A0AAN7T8E7_9PEZI</name>
<feature type="compositionally biased region" description="Low complexity" evidence="9">
    <location>
        <begin position="366"/>
        <end position="391"/>
    </location>
</feature>
<protein>
    <recommendedName>
        <fullName evidence="8">Zinc transporter</fullName>
    </recommendedName>
</protein>
<evidence type="ECO:0000256" key="3">
    <source>
        <dbReference type="ARBA" id="ARBA00022448"/>
    </source>
</evidence>
<proteinExistence type="inferred from homology"/>
<keyword evidence="8" id="KW-0256">Endoplasmic reticulum</keyword>
<keyword evidence="4 10" id="KW-0812">Transmembrane</keyword>
<feature type="compositionally biased region" description="Basic and acidic residues" evidence="9">
    <location>
        <begin position="694"/>
        <end position="706"/>
    </location>
</feature>
<dbReference type="InterPro" id="IPR045316">
    <property type="entry name" value="Msc2-like"/>
</dbReference>